<dbReference type="InterPro" id="IPR007115">
    <property type="entry name" value="6-PTP_synth/QueD"/>
</dbReference>
<dbReference type="GO" id="GO:0006729">
    <property type="term" value="P:tetrahydrobiopterin biosynthetic process"/>
    <property type="evidence" value="ECO:0007669"/>
    <property type="project" value="UniProtKB-KW"/>
</dbReference>
<name>A0AAU9K0G0_9CILI</name>
<dbReference type="Pfam" id="PF01242">
    <property type="entry name" value="PTPS"/>
    <property type="match status" value="1"/>
</dbReference>
<dbReference type="SUPFAM" id="SSF55620">
    <property type="entry name" value="Tetrahydrobiopterin biosynthesis enzymes-like"/>
    <property type="match status" value="1"/>
</dbReference>
<comment type="caution">
    <text evidence="9">The sequence shown here is derived from an EMBL/GenBank/DDBJ whole genome shotgun (WGS) entry which is preliminary data.</text>
</comment>
<evidence type="ECO:0000313" key="10">
    <source>
        <dbReference type="Proteomes" id="UP001162131"/>
    </source>
</evidence>
<dbReference type="PANTHER" id="PTHR12589">
    <property type="entry name" value="PYRUVOYL TETRAHYDROBIOPTERIN SYNTHASE"/>
    <property type="match status" value="1"/>
</dbReference>
<keyword evidence="5" id="KW-0479">Metal-binding</keyword>
<dbReference type="Proteomes" id="UP001162131">
    <property type="component" value="Unassembled WGS sequence"/>
</dbReference>
<dbReference type="EMBL" id="CAJZBQ010000047">
    <property type="protein sequence ID" value="CAG9329142.1"/>
    <property type="molecule type" value="Genomic_DNA"/>
</dbReference>
<dbReference type="Gene3D" id="3.30.479.10">
    <property type="entry name" value="6-pyruvoyl tetrahydropterin synthase/QueD"/>
    <property type="match status" value="1"/>
</dbReference>
<keyword evidence="10" id="KW-1185">Reference proteome</keyword>
<accession>A0AAU9K0G0</accession>
<dbReference type="PANTHER" id="PTHR12589:SF7">
    <property type="entry name" value="6-PYRUVOYL TETRAHYDROBIOPTERIN SYNTHASE"/>
    <property type="match status" value="1"/>
</dbReference>
<proteinExistence type="inferred from homology"/>
<sequence length="174" mass="19808">MSIEEGKISQSYELKVYHKTCSFDAAHILAGQNWQEELHGHGYTIAVTIKSKRLGADGFVVDFSVVKRELKNLCQNFHNKVLVASKSTILPVIDLEDHIRINALHNTFYELPKRVCTLLPIYNTSTEELAKYIADTIWEVLEPSIKEKGILEFGTVVSEVYCQQDGNYTMKIQD</sequence>
<evidence type="ECO:0000256" key="6">
    <source>
        <dbReference type="ARBA" id="ARBA00022833"/>
    </source>
</evidence>
<reference evidence="9" key="1">
    <citation type="submission" date="2021-09" db="EMBL/GenBank/DDBJ databases">
        <authorList>
            <consortium name="AG Swart"/>
            <person name="Singh M."/>
            <person name="Singh A."/>
            <person name="Seah K."/>
            <person name="Emmerich C."/>
        </authorList>
    </citation>
    <scope>NUCLEOTIDE SEQUENCE</scope>
    <source>
        <strain evidence="9">ATCC30299</strain>
    </source>
</reference>
<keyword evidence="6" id="KW-0862">Zinc</keyword>
<keyword evidence="7" id="KW-0783">Tetrahydrobiopterin biosynthesis</keyword>
<gene>
    <name evidence="9" type="ORF">BSTOLATCC_MIC47971</name>
</gene>
<dbReference type="GO" id="GO:0046872">
    <property type="term" value="F:metal ion binding"/>
    <property type="evidence" value="ECO:0007669"/>
    <property type="project" value="UniProtKB-KW"/>
</dbReference>
<dbReference type="GO" id="GO:0003874">
    <property type="term" value="F:6-pyruvoyltetrahydropterin synthase activity"/>
    <property type="evidence" value="ECO:0007669"/>
    <property type="project" value="UniProtKB-EC"/>
</dbReference>
<evidence type="ECO:0000256" key="8">
    <source>
        <dbReference type="ARBA" id="ARBA00023239"/>
    </source>
</evidence>
<protein>
    <recommendedName>
        <fullName evidence="4">6-pyruvoyltetrahydropterin synthase</fullName>
        <ecNumber evidence="4">4.2.3.12</ecNumber>
    </recommendedName>
</protein>
<evidence type="ECO:0000256" key="2">
    <source>
        <dbReference type="ARBA" id="ARBA00005126"/>
    </source>
</evidence>
<evidence type="ECO:0000256" key="7">
    <source>
        <dbReference type="ARBA" id="ARBA00023007"/>
    </source>
</evidence>
<keyword evidence="8" id="KW-0456">Lyase</keyword>
<evidence type="ECO:0000256" key="3">
    <source>
        <dbReference type="ARBA" id="ARBA00009164"/>
    </source>
</evidence>
<dbReference type="InterPro" id="IPR038418">
    <property type="entry name" value="6-PTP_synth/QueD_sf"/>
</dbReference>
<evidence type="ECO:0000313" key="9">
    <source>
        <dbReference type="EMBL" id="CAG9329142.1"/>
    </source>
</evidence>
<dbReference type="AlphaFoldDB" id="A0AAU9K0G0"/>
<evidence type="ECO:0000256" key="5">
    <source>
        <dbReference type="ARBA" id="ARBA00022723"/>
    </source>
</evidence>
<dbReference type="EC" id="4.2.3.12" evidence="4"/>
<organism evidence="9 10">
    <name type="scientific">Blepharisma stoltei</name>
    <dbReference type="NCBI Taxonomy" id="1481888"/>
    <lineage>
        <taxon>Eukaryota</taxon>
        <taxon>Sar</taxon>
        <taxon>Alveolata</taxon>
        <taxon>Ciliophora</taxon>
        <taxon>Postciliodesmatophora</taxon>
        <taxon>Heterotrichea</taxon>
        <taxon>Heterotrichida</taxon>
        <taxon>Blepharismidae</taxon>
        <taxon>Blepharisma</taxon>
    </lineage>
</organism>
<comment type="cofactor">
    <cofactor evidence="1">
        <name>Zn(2+)</name>
        <dbReference type="ChEBI" id="CHEBI:29105"/>
    </cofactor>
</comment>
<evidence type="ECO:0000256" key="4">
    <source>
        <dbReference type="ARBA" id="ARBA00013100"/>
    </source>
</evidence>
<comment type="similarity">
    <text evidence="3">Belongs to the PTPS family.</text>
</comment>
<comment type="pathway">
    <text evidence="2">Cofactor biosynthesis; tetrahydrobiopterin biosynthesis; tetrahydrobiopterin from 7,8-dihydroneopterin triphosphate: step 1/3.</text>
</comment>
<evidence type="ECO:0000256" key="1">
    <source>
        <dbReference type="ARBA" id="ARBA00001947"/>
    </source>
</evidence>